<dbReference type="PROSITE" id="PS00018">
    <property type="entry name" value="EF_HAND_1"/>
    <property type="match status" value="1"/>
</dbReference>
<feature type="domain" description="Calponin-homology (CH)" evidence="6">
    <location>
        <begin position="125"/>
        <end position="231"/>
    </location>
</feature>
<dbReference type="InterPro" id="IPR001715">
    <property type="entry name" value="CH_dom"/>
</dbReference>
<dbReference type="OrthoDB" id="10017054at2759"/>
<evidence type="ECO:0000256" key="5">
    <source>
        <dbReference type="SAM" id="MobiDB-lite"/>
    </source>
</evidence>
<dbReference type="Gene3D" id="1.10.418.10">
    <property type="entry name" value="Calponin-like domain"/>
    <property type="match status" value="2"/>
</dbReference>
<dbReference type="Gene3D" id="1.10.238.10">
    <property type="entry name" value="EF-hand"/>
    <property type="match status" value="1"/>
</dbReference>
<evidence type="ECO:0000259" key="7">
    <source>
        <dbReference type="PROSITE" id="PS50222"/>
    </source>
</evidence>
<dbReference type="RefSeq" id="XP_067819964.1">
    <property type="nucleotide sequence ID" value="XM_067958454.1"/>
</dbReference>
<dbReference type="SUPFAM" id="SSF47576">
    <property type="entry name" value="Calponin-homology domain, CH-domain"/>
    <property type="match status" value="1"/>
</dbReference>
<dbReference type="EMBL" id="SHOA02000014">
    <property type="protein sequence ID" value="TDH70465.1"/>
    <property type="molecule type" value="Genomic_DNA"/>
</dbReference>
<dbReference type="PROSITE" id="PS50021">
    <property type="entry name" value="CH"/>
    <property type="match status" value="2"/>
</dbReference>
<dbReference type="Proteomes" id="UP000294530">
    <property type="component" value="Unassembled WGS sequence"/>
</dbReference>
<evidence type="ECO:0000256" key="3">
    <source>
        <dbReference type="ARBA" id="ARBA00023203"/>
    </source>
</evidence>
<dbReference type="Pfam" id="PF13499">
    <property type="entry name" value="EF-hand_7"/>
    <property type="match status" value="1"/>
</dbReference>
<dbReference type="PROSITE" id="PS00020">
    <property type="entry name" value="ACTININ_2"/>
    <property type="match status" value="1"/>
</dbReference>
<keyword evidence="3" id="KW-0009">Actin-binding</keyword>
<dbReference type="CDD" id="cd00051">
    <property type="entry name" value="EFh"/>
    <property type="match status" value="1"/>
</dbReference>
<keyword evidence="2" id="KW-0106">Calcium</keyword>
<dbReference type="InterPro" id="IPR001589">
    <property type="entry name" value="Actinin_actin-bd_CS"/>
</dbReference>
<gene>
    <name evidence="8" type="ORF">CCR75_000346</name>
</gene>
<dbReference type="SUPFAM" id="SSF46966">
    <property type="entry name" value="Spectrin repeat"/>
    <property type="match status" value="1"/>
</dbReference>
<dbReference type="SMART" id="SM00033">
    <property type="entry name" value="CH"/>
    <property type="match status" value="2"/>
</dbReference>
<keyword evidence="1" id="KW-0677">Repeat</keyword>
<evidence type="ECO:0000259" key="6">
    <source>
        <dbReference type="PROSITE" id="PS50021"/>
    </source>
</evidence>
<dbReference type="PROSITE" id="PS00019">
    <property type="entry name" value="ACTININ_1"/>
    <property type="match status" value="1"/>
</dbReference>
<keyword evidence="9" id="KW-1185">Reference proteome</keyword>
<feature type="domain" description="EF-hand" evidence="7">
    <location>
        <begin position="776"/>
        <end position="811"/>
    </location>
</feature>
<dbReference type="InterPro" id="IPR036872">
    <property type="entry name" value="CH_dom_sf"/>
</dbReference>
<keyword evidence="4" id="KW-0175">Coiled coil</keyword>
<dbReference type="Gene3D" id="1.20.58.60">
    <property type="match status" value="1"/>
</dbReference>
<dbReference type="InterPro" id="IPR002048">
    <property type="entry name" value="EF_hand_dom"/>
</dbReference>
<evidence type="ECO:0000256" key="1">
    <source>
        <dbReference type="ARBA" id="ARBA00022737"/>
    </source>
</evidence>
<feature type="domain" description="Calponin-homology (CH)" evidence="6">
    <location>
        <begin position="10"/>
        <end position="116"/>
    </location>
</feature>
<proteinExistence type="predicted"/>
<accession>A0A976FPN3</accession>
<evidence type="ECO:0000313" key="8">
    <source>
        <dbReference type="EMBL" id="TDH70465.1"/>
    </source>
</evidence>
<name>A0A976FPN3_BRELC</name>
<evidence type="ECO:0000313" key="9">
    <source>
        <dbReference type="Proteomes" id="UP000294530"/>
    </source>
</evidence>
<dbReference type="PANTHER" id="PTHR11915">
    <property type="entry name" value="SPECTRIN/FILAMIN RELATED CYTOSKELETAL PROTEIN"/>
    <property type="match status" value="1"/>
</dbReference>
<dbReference type="KEGG" id="blac:94344125"/>
<dbReference type="GO" id="GO:0003779">
    <property type="term" value="F:actin binding"/>
    <property type="evidence" value="ECO:0007669"/>
    <property type="project" value="UniProtKB-KW"/>
</dbReference>
<dbReference type="SMART" id="SM00054">
    <property type="entry name" value="EFh"/>
    <property type="match status" value="2"/>
</dbReference>
<evidence type="ECO:0008006" key="10">
    <source>
        <dbReference type="Google" id="ProtNLM"/>
    </source>
</evidence>
<dbReference type="AlphaFoldDB" id="A0A976FPN3"/>
<dbReference type="GeneID" id="94344125"/>
<dbReference type="Pfam" id="PF00307">
    <property type="entry name" value="CH"/>
    <property type="match status" value="2"/>
</dbReference>
<feature type="region of interest" description="Disordered" evidence="5">
    <location>
        <begin position="660"/>
        <end position="691"/>
    </location>
</feature>
<evidence type="ECO:0000256" key="4">
    <source>
        <dbReference type="SAM" id="Coils"/>
    </source>
</evidence>
<dbReference type="SUPFAM" id="SSF47473">
    <property type="entry name" value="EF-hand"/>
    <property type="match status" value="1"/>
</dbReference>
<protein>
    <recommendedName>
        <fullName evidence="10">Calmodulin</fullName>
    </recommendedName>
</protein>
<reference evidence="8 9" key="1">
    <citation type="journal article" date="2021" name="Genome Biol.">
        <title>AFLAP: assembly-free linkage analysis pipeline using k-mers from genome sequencing data.</title>
        <authorList>
            <person name="Fletcher K."/>
            <person name="Zhang L."/>
            <person name="Gil J."/>
            <person name="Han R."/>
            <person name="Cavanaugh K."/>
            <person name="Michelmore R."/>
        </authorList>
    </citation>
    <scope>NUCLEOTIDE SEQUENCE [LARGE SCALE GENOMIC DNA]</scope>
    <source>
        <strain evidence="8 9">SF5</strain>
    </source>
</reference>
<feature type="coiled-coil region" evidence="4">
    <location>
        <begin position="491"/>
        <end position="518"/>
    </location>
</feature>
<dbReference type="InterPro" id="IPR018247">
    <property type="entry name" value="EF_Hand_1_Ca_BS"/>
</dbReference>
<organism evidence="8 9">
    <name type="scientific">Bremia lactucae</name>
    <name type="common">Lettuce downy mildew</name>
    <dbReference type="NCBI Taxonomy" id="4779"/>
    <lineage>
        <taxon>Eukaryota</taxon>
        <taxon>Sar</taxon>
        <taxon>Stramenopiles</taxon>
        <taxon>Oomycota</taxon>
        <taxon>Peronosporomycetes</taxon>
        <taxon>Peronosporales</taxon>
        <taxon>Peronosporaceae</taxon>
        <taxon>Bremia</taxon>
    </lineage>
</organism>
<dbReference type="PROSITE" id="PS50222">
    <property type="entry name" value="EF_HAND_2"/>
    <property type="match status" value="1"/>
</dbReference>
<evidence type="ECO:0000256" key="2">
    <source>
        <dbReference type="ARBA" id="ARBA00022837"/>
    </source>
</evidence>
<sequence length="910" mass="103118">MAGYNEEWVDVQKNTFTRWANTYLSRKRMTIDDLYQDLKDGIRLISLLQIICREKVCRKFNKKPRMRIQKMENLNFAFAFMQKKNVNVTNIGSSDILDGNNKLVLGLMWTLIKAFQVAEIDVEGVSGKDGLLLWVNRSLADYPTIEVKNFSGSWADGMAFCALIHRYAPTLIDFNSLDPKDAQTNVKLAFDIAREKLRIPQLLEVENVAGQAKPDEKSITTYVSLLFKEFASGVQKKKAVTTISKALNIAQRHQELAIEFDKNASGLNEWLQQQTERFQTLSQPRHIPDIKEALSRHLDYKKNDKPPREAQFVAVEGCAGRWIASCKNNGRAVPNLDPPIEKLQALKAQLDELETAFELKLRQNLESYQKTEIFLTKVVKDLEKVESWAKEKEALSLFAEDLRVTSTADAEEKLESVAFLQDIELPRYKQLLATVVTEADGLSEEHNDTKATLERVDAMKKFVAMAEEMVEGVKSNLQDCLRVQQNMDAVAKDAKTLMRNLKYVIEEMDEEIEAATKLQDVSTAGVVAAKHQFDTVLVPKVQNAVVSENEKLVEKKHILAEAGRESDVALIEKTNARVQKLLGSLAEKRGYYEEELANVEKRDEVCREFANLSARIKERCAQSTQLINVVEGSLKDQFSSMVLLRHRLFRSNTIAVFEDETGEKPEDPEITGAESPANGTVAPENEEGDQVTDIKSVQLEDDAENAIDTPLTEDMEKLERIHEELERLQVHTNPFTTDTIHGLRAQFTSLETAVRDRVKSLEMELALSEVGSLTPQQAKEIKEVFDHFDLDNDGVLARDEFIMACKGLGLSLSEDDCHDYFDKIDEEDNDEISFDGFATFCTEQLQSGSSKDDVYEALDILTGEELTYELIHERFDASQIEFIMKHAPKLLDDDTKTVDTAKFTDFIFSL</sequence>
<dbReference type="InterPro" id="IPR011992">
    <property type="entry name" value="EF-hand-dom_pair"/>
</dbReference>
<comment type="caution">
    <text evidence="8">The sequence shown here is derived from an EMBL/GenBank/DDBJ whole genome shotgun (WGS) entry which is preliminary data.</text>
</comment>
<dbReference type="GO" id="GO:0005509">
    <property type="term" value="F:calcium ion binding"/>
    <property type="evidence" value="ECO:0007669"/>
    <property type="project" value="InterPro"/>
</dbReference>